<feature type="compositionally biased region" description="Basic and acidic residues" evidence="1">
    <location>
        <begin position="68"/>
        <end position="77"/>
    </location>
</feature>
<keyword evidence="3" id="KW-1185">Reference proteome</keyword>
<dbReference type="VEuPathDB" id="FungiDB:AB675_10927"/>
<feature type="region of interest" description="Disordered" evidence="1">
    <location>
        <begin position="1"/>
        <end position="111"/>
    </location>
</feature>
<reference evidence="2 3" key="1">
    <citation type="submission" date="2015-06" db="EMBL/GenBank/DDBJ databases">
        <title>Draft genome of the ant-associated black yeast Phialophora attae CBS 131958.</title>
        <authorList>
            <person name="Moreno L.F."/>
            <person name="Stielow B.J."/>
            <person name="de Hoog S."/>
            <person name="Vicente V.A."/>
            <person name="Weiss V.A."/>
            <person name="de Vries M."/>
            <person name="Cruz L.M."/>
            <person name="Souza E.M."/>
        </authorList>
    </citation>
    <scope>NUCLEOTIDE SEQUENCE [LARGE SCALE GENOMIC DNA]</scope>
    <source>
        <strain evidence="2 3">CBS 131958</strain>
    </source>
</reference>
<accession>A0A0N1NXM1</accession>
<sequence>MSSTVGNIRDKIKRRFSHKNEPEPTNFDDYDSNDEQDEETSTYLTKESEKAEAEGHDSGKPGSLLNRMIEHGNKKTEAQLARESQLAQQGNTGAGNTGVVGGGQQQQTVIR</sequence>
<dbReference type="RefSeq" id="XP_017995443.1">
    <property type="nucleotide sequence ID" value="XM_018139730.1"/>
</dbReference>
<organism evidence="2 3">
    <name type="scientific">Cyphellophora attinorum</name>
    <dbReference type="NCBI Taxonomy" id="1664694"/>
    <lineage>
        <taxon>Eukaryota</taxon>
        <taxon>Fungi</taxon>
        <taxon>Dikarya</taxon>
        <taxon>Ascomycota</taxon>
        <taxon>Pezizomycotina</taxon>
        <taxon>Eurotiomycetes</taxon>
        <taxon>Chaetothyriomycetidae</taxon>
        <taxon>Chaetothyriales</taxon>
        <taxon>Cyphellophoraceae</taxon>
        <taxon>Cyphellophora</taxon>
    </lineage>
</organism>
<evidence type="ECO:0000313" key="2">
    <source>
        <dbReference type="EMBL" id="KPI35480.1"/>
    </source>
</evidence>
<protein>
    <submittedName>
        <fullName evidence="2">Uncharacterized protein</fullName>
    </submittedName>
</protein>
<feature type="compositionally biased region" description="Gly residues" evidence="1">
    <location>
        <begin position="92"/>
        <end position="104"/>
    </location>
</feature>
<dbReference type="GeneID" id="28731610"/>
<feature type="compositionally biased region" description="Basic and acidic residues" evidence="1">
    <location>
        <begin position="46"/>
        <end position="59"/>
    </location>
</feature>
<evidence type="ECO:0000256" key="1">
    <source>
        <dbReference type="SAM" id="MobiDB-lite"/>
    </source>
</evidence>
<dbReference type="Proteomes" id="UP000038010">
    <property type="component" value="Unassembled WGS sequence"/>
</dbReference>
<gene>
    <name evidence="2" type="ORF">AB675_10927</name>
</gene>
<dbReference type="EMBL" id="LFJN01000039">
    <property type="protein sequence ID" value="KPI35480.1"/>
    <property type="molecule type" value="Genomic_DNA"/>
</dbReference>
<proteinExistence type="predicted"/>
<feature type="compositionally biased region" description="Acidic residues" evidence="1">
    <location>
        <begin position="26"/>
        <end position="40"/>
    </location>
</feature>
<dbReference type="AlphaFoldDB" id="A0A0N1NXM1"/>
<evidence type="ECO:0000313" key="3">
    <source>
        <dbReference type="Proteomes" id="UP000038010"/>
    </source>
</evidence>
<dbReference type="OrthoDB" id="5313204at2759"/>
<comment type="caution">
    <text evidence="2">The sequence shown here is derived from an EMBL/GenBank/DDBJ whole genome shotgun (WGS) entry which is preliminary data.</text>
</comment>
<name>A0A0N1NXM1_9EURO</name>